<feature type="signal peptide" evidence="3">
    <location>
        <begin position="1"/>
        <end position="24"/>
    </location>
</feature>
<organism evidence="5 6">
    <name type="scientific">Corynebacterium lujinxingii</name>
    <dbReference type="NCBI Taxonomy" id="2763010"/>
    <lineage>
        <taxon>Bacteria</taxon>
        <taxon>Bacillati</taxon>
        <taxon>Actinomycetota</taxon>
        <taxon>Actinomycetes</taxon>
        <taxon>Mycobacteriales</taxon>
        <taxon>Corynebacteriaceae</taxon>
        <taxon>Corynebacterium</taxon>
    </lineage>
</organism>
<evidence type="ECO:0000256" key="2">
    <source>
        <dbReference type="SAM" id="MobiDB-lite"/>
    </source>
</evidence>
<gene>
    <name evidence="5" type="ORF">IAU68_00745</name>
</gene>
<keyword evidence="1 3" id="KW-0732">Signal</keyword>
<feature type="region of interest" description="Disordered" evidence="2">
    <location>
        <begin position="2645"/>
        <end position="2672"/>
    </location>
</feature>
<name>A0A7H0JZ92_9CORY</name>
<dbReference type="InterPro" id="IPR011098">
    <property type="entry name" value="G5_dom"/>
</dbReference>
<feature type="domain" description="G5" evidence="4">
    <location>
        <begin position="936"/>
        <end position="1018"/>
    </location>
</feature>
<accession>A0A7H0JZ92</accession>
<feature type="domain" description="G5" evidence="4">
    <location>
        <begin position="1870"/>
        <end position="1950"/>
    </location>
</feature>
<feature type="region of interest" description="Disordered" evidence="2">
    <location>
        <begin position="2357"/>
        <end position="2377"/>
    </location>
</feature>
<feature type="domain" description="G5" evidence="4">
    <location>
        <begin position="1247"/>
        <end position="1328"/>
    </location>
</feature>
<proteinExistence type="predicted"/>
<evidence type="ECO:0000313" key="5">
    <source>
        <dbReference type="EMBL" id="QNP90358.1"/>
    </source>
</evidence>
<dbReference type="SMART" id="SM01208">
    <property type="entry name" value="G5"/>
    <property type="match status" value="21"/>
</dbReference>
<feature type="domain" description="G5" evidence="4">
    <location>
        <begin position="861"/>
        <end position="939"/>
    </location>
</feature>
<feature type="domain" description="G5" evidence="4">
    <location>
        <begin position="1170"/>
        <end position="1250"/>
    </location>
</feature>
<feature type="domain" description="G5" evidence="4">
    <location>
        <begin position="1327"/>
        <end position="1405"/>
    </location>
</feature>
<feature type="domain" description="G5" evidence="4">
    <location>
        <begin position="2309"/>
        <end position="2390"/>
    </location>
</feature>
<feature type="domain" description="G5" evidence="4">
    <location>
        <begin position="1481"/>
        <end position="1561"/>
    </location>
</feature>
<evidence type="ECO:0000313" key="6">
    <source>
        <dbReference type="Proteomes" id="UP000516235"/>
    </source>
</evidence>
<dbReference type="Pfam" id="PF18957">
    <property type="entry name" value="RibLong"/>
    <property type="match status" value="2"/>
</dbReference>
<feature type="domain" description="G5" evidence="4">
    <location>
        <begin position="1793"/>
        <end position="1871"/>
    </location>
</feature>
<dbReference type="EMBL" id="CP061032">
    <property type="protein sequence ID" value="QNP90358.1"/>
    <property type="molecule type" value="Genomic_DNA"/>
</dbReference>
<evidence type="ECO:0000259" key="4">
    <source>
        <dbReference type="PROSITE" id="PS51109"/>
    </source>
</evidence>
<feature type="domain" description="G5" evidence="4">
    <location>
        <begin position="1636"/>
        <end position="1716"/>
    </location>
</feature>
<feature type="compositionally biased region" description="Basic and acidic residues" evidence="2">
    <location>
        <begin position="368"/>
        <end position="377"/>
    </location>
</feature>
<sequence length="2672" mass="286807">MPKNDRAFSARRSGVIITSTIALALGGAAIVAPSTAAAENVRYTDTQEPVEPKQSELNSTALTCGATLTDTDSSNSGLSYERRVPGMANGTDRNFGLQVTADTSGERTFNFLNVVDGPNNPPISGRTVTLPPLQPGDTIGPSATGTVNYVEDVPDMVIKPPARGETARKFRADMDLTEGQVDQIANDGMTIGWKGQYNDDWKADYGYFFSKSGEFLVNGVVNPWPSENADCSPITIDWADQLDTDNFEATVIQPGETVRVGTVSADEDSVERLRFIAKDPDGNEVPGEITREGNDIYWTMADYIEGQPAYTQTDKLKFEMIAMPRNLEGLKDAAEANGSLRDTVYDSSLAPKRYTSPETISTNTFDIDDAKNHDPNYDSRQQNITSGVANNAPTEGRQTRTFTNVADSNGDTLTDLVNKYNAEIELDDSNVYEGWDAYFRDPDNGDYTVVVESPAGTDARPGSFAQPIVKVTYSNGTQDIIPLLVIVDPNNTQTTDVVYPPETIRGIIGATMTSPAPTLKRVIGKNQKPVKPASYTVDPATVPAGWTINVAGDGTVTATSPEGAAAGDMARPKITATYPDGTVDERELTFLVGDDASLNSPSYPVKVTKPGEPVSRQIQDAPEGVTFTLDSDEVDGWTYSIDPTGAVTVTPPADAQGGDRKANTVTVTYPDGTTDVVPVDTVVAHSFNYEAEPHYPPETAYPGEQITSPLSVDKPDEVGYAAQKPFVIDPGANFTATGENNEFGNPTYKVSTQNGEWTVSLDDEGNVISEIPETAKDGDTVSVKVQVTYEDGSADETEAVVNVKRSTRPIPFDVEYVYDDTIPAGEYKVVTEGVAGEEYQQRDGTWKRTAEPTNEVVHVGIKPAEATSNVTWTAPIPYSTIISPNPELAPGETKVVQQGAAGERTYTAIFRSVGDESYVVQSTDTKDPVQEKIEYGPRLDEQELVTETTRKIPFETQIIPDDTLAAGTQVVDKQGVVGEETVTSKQKLVDGKPSGDPVVETTIVTQKEDAVIRVGTKTEGSNTVEHTEPVPYETKVEYDPEMPAGTYEVVTPGKAGEKTVKVTQTIVNSEVTDTQREETVTSQPTTEVIKVGTKQATATDKVEWTEPIPFSTVVRPNPDLKPGEVVTVQEGVNGEATYTATFEGTNGQAAVKESKDRTEPTDKIVEYGPTIADQTLTSTTTNPVPFNTTFVADPTLPAGEQVVDKQGENGVDTVTATQEIKDGKPVGKPTITTERTKEPVDAVVRVGTKTEGQTVHSVETVIPFEVEVVYDPTLAPGEQKVTQEGVPGTKKVTVTQPVVNSQPSGEATTTEETVKEPTKKIIAVGTKPAEASNQVTWTVDTPYNTVVRPNPELKPGEVKTVQEGEYGEKKYTADFKSVGADSTVTPTEEQTKAPKDQIIEYGPTIDDQTLTSTTTNPVPFNTTFVADPTLAAGEQVVDKQGENGVDTITSVQEIKDGKPVGEPKVTTERTKEPVDAVVRVGTKTDSTNAFEYTEPVPYETKIEYDPTLAAGEYKVVTPGKAGEKTVKVTQTIVNSEVTDTQREENVSTQPTTEVIKVGTKQATATDKVEWTEPIPFSTVVRPNPDLKPGEVVTVQEGVNGEATYTATFEGTNGQATVTESKDRTEPTQQIIEYGPSIDDQTLTTTTTNPVPFNTTFVADPNLPVGQQKVEKQGENGVDTITSVQEIKDGKPVGEPKVTTERTKEPVDAVVRVGTKTEGQTVNSVETVIPFEVEVVYDPTLAPGEQKVTQEGVPGTKKVTVTQPVVNSQPDGEATTTEEIVKEPTKKIIAVGTKPAEASSQVTWTVDTPYNTVVRPNTELKPGEVKTVQEGEYGEKKYTADFKSVGADSTVTPTEEQTKAPKDQIIEYGPTIDDQTLTSTTTNPVPFNTTFVADPTLAAGEQVVDKQGENGVDTITSVQEIKDGKPVGEPKVTTERTKEPVDAVVRVGTKTDSTNAFEYTEPVPYETKIEYDPTLAAGEYKVVTPGKAGEKTVKVTQTIVNSEVTDTQREENVSTQPTTEVIKVGTKQATATDKVEWKEPIPFSTVVRPNPDLKPGEVVTVQEGVNGEATYTATFEGTNGQATVTESKDRTEPTDKIVEYGPGADDANLISVVNRPVPFETTVILDETLPVGEQVVEKQGVLGEEKVTTTRELIDGKLTEPKVTTERTKEPVNAVIRVGTKVEAPKSTSTDVEVPQKTEVIFDTSLEPGQEEVVSEGEPGLLRVTTVNGATSMETVREAKPRIIRVGAKEGEKPTWNEMIPFGVITRENPKLPAGTHKRVVEGKAGLARHVGDEVEILRPATDEVIEVGTGIVNGELRDTTVTPVEFEVEFLEDDSLPVGAYVVQQQGVFGETRTTKSWTFENGQKQGEPRESTEQTKTPQNMIVRVGTKVSSPAPSYDPRLVNVGNSVTAEINSGHNESNAYELGGEVPEGWTVEVDPETGAVTATPPATAKSGETVQIPVRVTTPTGESYVVNAVVGVLEGAKTEDPGTDPEPDQPAPKPDGGTADDAAGSSDKANRCVTNAFAKNSPILWLLPVGILAGIGYGVNEAFGPQIQQASAELNRRFHESMPDLGFGHGRNNPQPEWARELQMRADAVNRQFATYGEQLRPLGIALGAVAAISLTGVLIAQACQEEGFDNGMTVLGSTERVTSSGETGSSSSKGSSENAGSSSK</sequence>
<feature type="region of interest" description="Disordered" evidence="2">
    <location>
        <begin position="2483"/>
        <end position="2514"/>
    </location>
</feature>
<feature type="domain" description="G5" evidence="4">
    <location>
        <begin position="2102"/>
        <end position="2181"/>
    </location>
</feature>
<feature type="domain" description="G5" evidence="4">
    <location>
        <begin position="1015"/>
        <end position="1095"/>
    </location>
</feature>
<feature type="domain" description="G5" evidence="4">
    <location>
        <begin position="2026"/>
        <end position="2103"/>
    </location>
</feature>
<feature type="chain" id="PRO_5038350360" evidence="3">
    <location>
        <begin position="25"/>
        <end position="2672"/>
    </location>
</feature>
<feature type="region of interest" description="Disordered" evidence="2">
    <location>
        <begin position="353"/>
        <end position="395"/>
    </location>
</feature>
<dbReference type="KEGG" id="cluj:IAU68_00745"/>
<evidence type="ECO:0000256" key="3">
    <source>
        <dbReference type="SAM" id="SignalP"/>
    </source>
</evidence>
<feature type="domain" description="G5" evidence="4">
    <location>
        <begin position="1560"/>
        <end position="1637"/>
    </location>
</feature>
<protein>
    <submittedName>
        <fullName evidence="5">G5 domain-containing protein</fullName>
    </submittedName>
</protein>
<dbReference type="Proteomes" id="UP000516235">
    <property type="component" value="Chromosome"/>
</dbReference>
<dbReference type="Gene3D" id="2.20.230.10">
    <property type="entry name" value="Resuscitation-promoting factor rpfb"/>
    <property type="match status" value="17"/>
</dbReference>
<reference evidence="5 6" key="1">
    <citation type="submission" date="2020-08" db="EMBL/GenBank/DDBJ databases">
        <title>novel species in genus Corynebacterium.</title>
        <authorList>
            <person name="Zhang G."/>
        </authorList>
    </citation>
    <scope>NUCLEOTIDE SEQUENCE [LARGE SCALE GENOMIC DNA]</scope>
    <source>
        <strain evidence="6">zg-917</strain>
    </source>
</reference>
<dbReference type="InterPro" id="IPR044055">
    <property type="entry name" value="RibLong"/>
</dbReference>
<dbReference type="RefSeq" id="WP_171193181.1">
    <property type="nucleotide sequence ID" value="NZ_CP061032.1"/>
</dbReference>
<feature type="compositionally biased region" description="Polar residues" evidence="2">
    <location>
        <begin position="356"/>
        <end position="365"/>
    </location>
</feature>
<dbReference type="NCBIfam" id="NF038186">
    <property type="entry name" value="YPDG_rpt"/>
    <property type="match status" value="3"/>
</dbReference>
<feature type="domain" description="G5" evidence="4">
    <location>
        <begin position="1094"/>
        <end position="1171"/>
    </location>
</feature>
<evidence type="ECO:0000256" key="1">
    <source>
        <dbReference type="ARBA" id="ARBA00022729"/>
    </source>
</evidence>
<feature type="domain" description="G5" evidence="4">
    <location>
        <begin position="1947"/>
        <end position="2027"/>
    </location>
</feature>
<dbReference type="PROSITE" id="PS51109">
    <property type="entry name" value="G5"/>
    <property type="match status" value="18"/>
</dbReference>
<feature type="domain" description="G5" evidence="4">
    <location>
        <begin position="1404"/>
        <end position="1484"/>
    </location>
</feature>
<feature type="compositionally biased region" description="Polar residues" evidence="2">
    <location>
        <begin position="378"/>
        <end position="393"/>
    </location>
</feature>
<dbReference type="Gene3D" id="2.20.230.30">
    <property type="match status" value="2"/>
</dbReference>
<feature type="domain" description="G5" evidence="4">
    <location>
        <begin position="1713"/>
        <end position="1794"/>
    </location>
</feature>
<dbReference type="Pfam" id="PF07501">
    <property type="entry name" value="G5"/>
    <property type="match status" value="20"/>
</dbReference>